<dbReference type="Gramene" id="OE9A078362T1">
    <property type="protein sequence ID" value="OE9A078362C1"/>
    <property type="gene ID" value="OE9A078362"/>
</dbReference>
<evidence type="ECO:0000313" key="3">
    <source>
        <dbReference type="EMBL" id="CAA3024932.1"/>
    </source>
</evidence>
<dbReference type="Proteomes" id="UP000594638">
    <property type="component" value="Unassembled WGS sequence"/>
</dbReference>
<keyword evidence="4" id="KW-1185">Reference proteome</keyword>
<feature type="domain" description="DUF1985" evidence="2">
    <location>
        <begin position="340"/>
        <end position="416"/>
    </location>
</feature>
<dbReference type="Pfam" id="PF09331">
    <property type="entry name" value="DUF1985"/>
    <property type="match status" value="2"/>
</dbReference>
<reference evidence="3 4" key="1">
    <citation type="submission" date="2019-12" db="EMBL/GenBank/DDBJ databases">
        <authorList>
            <person name="Alioto T."/>
            <person name="Alioto T."/>
            <person name="Gomez Garrido J."/>
        </authorList>
    </citation>
    <scope>NUCLEOTIDE SEQUENCE [LARGE SCALE GENOMIC DNA]</scope>
</reference>
<dbReference type="InterPro" id="IPR015410">
    <property type="entry name" value="DUF1985"/>
</dbReference>
<feature type="region of interest" description="Disordered" evidence="1">
    <location>
        <begin position="52"/>
        <end position="117"/>
    </location>
</feature>
<name>A0A8S0UW11_OLEEU</name>
<feature type="compositionally biased region" description="Polar residues" evidence="1">
    <location>
        <begin position="578"/>
        <end position="593"/>
    </location>
</feature>
<feature type="region of interest" description="Disordered" evidence="1">
    <location>
        <begin position="517"/>
        <end position="613"/>
    </location>
</feature>
<feature type="compositionally biased region" description="Polar residues" evidence="1">
    <location>
        <begin position="104"/>
        <end position="117"/>
    </location>
</feature>
<feature type="region of interest" description="Disordered" evidence="1">
    <location>
        <begin position="829"/>
        <end position="862"/>
    </location>
</feature>
<feature type="domain" description="DUF1985" evidence="2">
    <location>
        <begin position="155"/>
        <end position="232"/>
    </location>
</feature>
<evidence type="ECO:0000259" key="2">
    <source>
        <dbReference type="Pfam" id="PF09331"/>
    </source>
</evidence>
<accession>A0A8S0UW11</accession>
<protein>
    <recommendedName>
        <fullName evidence="2">DUF1985 domain-containing protein</fullName>
    </recommendedName>
</protein>
<dbReference type="AlphaFoldDB" id="A0A8S0UW11"/>
<feature type="compositionally biased region" description="Acidic residues" evidence="1">
    <location>
        <begin position="537"/>
        <end position="563"/>
    </location>
</feature>
<evidence type="ECO:0000313" key="4">
    <source>
        <dbReference type="Proteomes" id="UP000594638"/>
    </source>
</evidence>
<sequence length="862" mass="97015">MEQDTAISQAKWRRRMILSINQSFCHYKRGAHAKIIAGHIAVVDRKLCQGGGVRRRKTKKKKQDEGRESQTSKRLSSKSPTLSLQSLTSLPALDDDPQRRNHSHCQSNRPKLSTTSKAVFSLATARETEQRRRGGKVAGPHFAEEQLELIQQLVFRTIHTDKVNELWFNVQGNMMRFGLQEYTLVTGLRCGVFPEGDEFDRVLERRRLKERVGYRRLLHEFRGFWAKKFLKAKRRQEKEVTYTIHGFPIAMQVWAYKAVPEIGERFVQRVGERMPRLLRWSTQKQPQHCTYDAFFKNVRDTGLMEFDYCIPEEARLRAHISQKSNLKYVKTVMDLFDDRQTIHTDKVNELWFNVQGNMMRFGLQEYTLVTGLRCGVFPEGDEFDRVLERRRLKERVGYRRLLHEFRGFWAKKFLKAKRRQEKEVTYTIHGFPIAMQVWAYKAVPEIGERFVQRVGERMPRLLSFSFLMYKRTLQLHVYATLRPTDAEAEQQYFSTLVPYDDPPVPVLDEIARNVVGPQFNASHGGSGSGGQLVRQESDDEVSSGGSGEDETSGDEGADTEESGEGASERSSVGADTCRGQTGASSTPPATHVSSPVRGPTMETRPAGTSGSGLTKEEVEELLFDKRILFEMRLRTIKLEIEQHVTSECKKLGAFFSTLVVPPTPTPVAAAMPADTEAGVSSSILQEIHGGKMEPSPDERDMRADTGTAHVQDGGDIAARPDNVHDPLPVATDEQIGGGQIEPIFSVPDLNGNMGIIFLIFFLHVRFHYLPTANVEHICSYICVVISDGGAMEPSHAAPSNDADLQGCDVTDGDGDLAEVPVPASVVKLGHGVPTTSRRSARVRRPAPTARTPYTRAAKRTKK</sequence>
<feature type="compositionally biased region" description="Low complexity" evidence="1">
    <location>
        <begin position="845"/>
        <end position="855"/>
    </location>
</feature>
<dbReference type="PANTHER" id="PTHR48449">
    <property type="entry name" value="DUF1985 DOMAIN-CONTAINING PROTEIN"/>
    <property type="match status" value="1"/>
</dbReference>
<proteinExistence type="predicted"/>
<feature type="compositionally biased region" description="Low complexity" evidence="1">
    <location>
        <begin position="564"/>
        <end position="573"/>
    </location>
</feature>
<organism evidence="3 4">
    <name type="scientific">Olea europaea subsp. europaea</name>
    <dbReference type="NCBI Taxonomy" id="158383"/>
    <lineage>
        <taxon>Eukaryota</taxon>
        <taxon>Viridiplantae</taxon>
        <taxon>Streptophyta</taxon>
        <taxon>Embryophyta</taxon>
        <taxon>Tracheophyta</taxon>
        <taxon>Spermatophyta</taxon>
        <taxon>Magnoliopsida</taxon>
        <taxon>eudicotyledons</taxon>
        <taxon>Gunneridae</taxon>
        <taxon>Pentapetalae</taxon>
        <taxon>asterids</taxon>
        <taxon>lamiids</taxon>
        <taxon>Lamiales</taxon>
        <taxon>Oleaceae</taxon>
        <taxon>Oleeae</taxon>
        <taxon>Olea</taxon>
    </lineage>
</organism>
<comment type="caution">
    <text evidence="3">The sequence shown here is derived from an EMBL/GenBank/DDBJ whole genome shotgun (WGS) entry which is preliminary data.</text>
</comment>
<feature type="compositionally biased region" description="Low complexity" evidence="1">
    <location>
        <begin position="77"/>
        <end position="92"/>
    </location>
</feature>
<dbReference type="EMBL" id="CACTIH010009120">
    <property type="protein sequence ID" value="CAA3024932.1"/>
    <property type="molecule type" value="Genomic_DNA"/>
</dbReference>
<gene>
    <name evidence="3" type="ORF">OLEA9_A078362</name>
</gene>
<dbReference type="PANTHER" id="PTHR48449:SF1">
    <property type="entry name" value="DUF1985 DOMAIN-CONTAINING PROTEIN"/>
    <property type="match status" value="1"/>
</dbReference>
<feature type="compositionally biased region" description="Basic and acidic residues" evidence="1">
    <location>
        <begin position="62"/>
        <end position="71"/>
    </location>
</feature>
<evidence type="ECO:0000256" key="1">
    <source>
        <dbReference type="SAM" id="MobiDB-lite"/>
    </source>
</evidence>